<dbReference type="PROSITE" id="PS51205">
    <property type="entry name" value="VPS9"/>
    <property type="match status" value="1"/>
</dbReference>
<evidence type="ECO:0000256" key="1">
    <source>
        <dbReference type="ARBA" id="ARBA00022723"/>
    </source>
</evidence>
<keyword evidence="8" id="KW-1185">Reference proteome</keyword>
<evidence type="ECO:0000313" key="7">
    <source>
        <dbReference type="EMBL" id="KAK3083135.1"/>
    </source>
</evidence>
<dbReference type="GO" id="GO:0030139">
    <property type="term" value="C:endocytic vesicle"/>
    <property type="evidence" value="ECO:0007669"/>
    <property type="project" value="TreeGrafter"/>
</dbReference>
<evidence type="ECO:0000313" key="8">
    <source>
        <dbReference type="Proteomes" id="UP001186944"/>
    </source>
</evidence>
<dbReference type="PANTHER" id="PTHR23101">
    <property type="entry name" value="RAB GDP/GTP EXCHANGE FACTOR"/>
    <property type="match status" value="1"/>
</dbReference>
<comment type="caution">
    <text evidence="7">The sequence shown here is derived from an EMBL/GenBank/DDBJ whole genome shotgun (WGS) entry which is preliminary data.</text>
</comment>
<protein>
    <recommendedName>
        <fullName evidence="9">Rab5 GDP/GTP exchange factor</fullName>
    </recommendedName>
</protein>
<keyword evidence="2" id="KW-0863">Zinc-finger</keyword>
<feature type="region of interest" description="Disordered" evidence="4">
    <location>
        <begin position="80"/>
        <end position="109"/>
    </location>
</feature>
<dbReference type="InterPro" id="IPR003123">
    <property type="entry name" value="VPS9"/>
</dbReference>
<accession>A0AA88XDB9</accession>
<dbReference type="PROSITE" id="PS51036">
    <property type="entry name" value="ZF_A20"/>
    <property type="match status" value="1"/>
</dbReference>
<feature type="domain" description="A20-type" evidence="5">
    <location>
        <begin position="17"/>
        <end position="51"/>
    </location>
</feature>
<dbReference type="EMBL" id="VSWD01000014">
    <property type="protein sequence ID" value="KAK3083135.1"/>
    <property type="molecule type" value="Genomic_DNA"/>
</dbReference>
<dbReference type="PANTHER" id="PTHR23101:SF122">
    <property type="entry name" value="RABAPTIN-5-ASSOCIATED EXCHANGE FACTOR FOR RAB5"/>
    <property type="match status" value="1"/>
</dbReference>
<evidence type="ECO:0008006" key="9">
    <source>
        <dbReference type="Google" id="ProtNLM"/>
    </source>
</evidence>
<reference evidence="7" key="1">
    <citation type="submission" date="2019-08" db="EMBL/GenBank/DDBJ databases">
        <title>The improved chromosome-level genome for the pearl oyster Pinctada fucata martensii using PacBio sequencing and Hi-C.</title>
        <authorList>
            <person name="Zheng Z."/>
        </authorList>
    </citation>
    <scope>NUCLEOTIDE SEQUENCE</scope>
    <source>
        <strain evidence="7">ZZ-2019</strain>
        <tissue evidence="7">Adductor muscle</tissue>
    </source>
</reference>
<dbReference type="GO" id="GO:0003677">
    <property type="term" value="F:DNA binding"/>
    <property type="evidence" value="ECO:0007669"/>
    <property type="project" value="InterPro"/>
</dbReference>
<dbReference type="Gene3D" id="1.20.5.4770">
    <property type="match status" value="1"/>
</dbReference>
<keyword evidence="1" id="KW-0479">Metal-binding</keyword>
<dbReference type="SMART" id="SM00259">
    <property type="entry name" value="ZnF_A20"/>
    <property type="match status" value="1"/>
</dbReference>
<dbReference type="InterPro" id="IPR041545">
    <property type="entry name" value="DUF5601"/>
</dbReference>
<name>A0AA88XDB9_PINIB</name>
<evidence type="ECO:0000256" key="3">
    <source>
        <dbReference type="ARBA" id="ARBA00022833"/>
    </source>
</evidence>
<dbReference type="Pfam" id="PF01754">
    <property type="entry name" value="zf-A20"/>
    <property type="match status" value="1"/>
</dbReference>
<sequence length="524" mass="59321">MESTKQKKSSKKQFHLDESDLLCKNGCGFYGNPAWQGFCSKCYREVYQAARQAQIQHDTVRDQTPKKEQGDITQSFSKFVEKKTQQSNKRSHTVKSIFRKGPSKDTTPEVVPQKREIRRVSLETQQVGTEFAEFLKSLKKNVAVDVSKHVKGIVDKLSQSADLSVEEMSEMVQEFYQTVLDRMNSHTIYKGQTQETSERLMDYLERYVMVRVYTTVFCPPSTEDEQRDLDIQTRIRSLHWVTSQQLDTPINDHDPEVRTLIDQAITEVIDMNAKKAPPDKLACIVRCSKHIFSVLSKSKEGPANADDFLPALIYVVLKANPPLLQSNIQYVTRFANPSRLMSGEAGYYFTNMCCAVAFIESINAESLNLTQDQYNRYMSGEAIPPQGGNEYMCEGLRMMYENLKTLSEIRVRQEKVMADTLQLQQEMRQFQDNFKLEIKSVLDRTPLVIKPRKVKVDLDAESDMSNILPPPLLPISASTTKHPVETNTEMVAMGTGTESAVAMETDVGIHGDGGECHGSSAGKM</sequence>
<gene>
    <name evidence="7" type="ORF">FSP39_014891</name>
</gene>
<evidence type="ECO:0000256" key="2">
    <source>
        <dbReference type="ARBA" id="ARBA00022771"/>
    </source>
</evidence>
<proteinExistence type="predicted"/>
<dbReference type="Proteomes" id="UP001186944">
    <property type="component" value="Unassembled WGS sequence"/>
</dbReference>
<dbReference type="Gene3D" id="1.10.246.120">
    <property type="match status" value="1"/>
</dbReference>
<dbReference type="GO" id="GO:0008270">
    <property type="term" value="F:zinc ion binding"/>
    <property type="evidence" value="ECO:0007669"/>
    <property type="project" value="UniProtKB-KW"/>
</dbReference>
<dbReference type="GO" id="GO:0005085">
    <property type="term" value="F:guanyl-nucleotide exchange factor activity"/>
    <property type="evidence" value="ECO:0007669"/>
    <property type="project" value="InterPro"/>
</dbReference>
<dbReference type="AlphaFoldDB" id="A0AA88XDB9"/>
<dbReference type="Gene3D" id="1.20.1050.80">
    <property type="entry name" value="VPS9 domain"/>
    <property type="match status" value="1"/>
</dbReference>
<evidence type="ECO:0000259" key="5">
    <source>
        <dbReference type="PROSITE" id="PS51036"/>
    </source>
</evidence>
<dbReference type="SUPFAM" id="SSF57716">
    <property type="entry name" value="Glucocorticoid receptor-like (DNA-binding domain)"/>
    <property type="match status" value="1"/>
</dbReference>
<dbReference type="InterPro" id="IPR045046">
    <property type="entry name" value="Vps9-like"/>
</dbReference>
<dbReference type="GO" id="GO:0005829">
    <property type="term" value="C:cytosol"/>
    <property type="evidence" value="ECO:0007669"/>
    <property type="project" value="TreeGrafter"/>
</dbReference>
<dbReference type="SUPFAM" id="SSF109993">
    <property type="entry name" value="VPS9 domain"/>
    <property type="match status" value="1"/>
</dbReference>
<dbReference type="GO" id="GO:0031267">
    <property type="term" value="F:small GTPase binding"/>
    <property type="evidence" value="ECO:0007669"/>
    <property type="project" value="TreeGrafter"/>
</dbReference>
<dbReference type="Pfam" id="PF18151">
    <property type="entry name" value="DUF5601"/>
    <property type="match status" value="1"/>
</dbReference>
<evidence type="ECO:0000256" key="4">
    <source>
        <dbReference type="SAM" id="MobiDB-lite"/>
    </source>
</evidence>
<dbReference type="InterPro" id="IPR037191">
    <property type="entry name" value="VPS9_dom_sf"/>
</dbReference>
<keyword evidence="3" id="KW-0862">Zinc</keyword>
<dbReference type="SMART" id="SM00167">
    <property type="entry name" value="VPS9"/>
    <property type="match status" value="1"/>
</dbReference>
<dbReference type="InterPro" id="IPR002653">
    <property type="entry name" value="Znf_A20"/>
</dbReference>
<dbReference type="Pfam" id="PF02204">
    <property type="entry name" value="VPS9"/>
    <property type="match status" value="1"/>
</dbReference>
<evidence type="ECO:0000259" key="6">
    <source>
        <dbReference type="PROSITE" id="PS51205"/>
    </source>
</evidence>
<dbReference type="GO" id="GO:0016192">
    <property type="term" value="P:vesicle-mediated transport"/>
    <property type="evidence" value="ECO:0007669"/>
    <property type="project" value="InterPro"/>
</dbReference>
<organism evidence="7 8">
    <name type="scientific">Pinctada imbricata</name>
    <name type="common">Atlantic pearl-oyster</name>
    <name type="synonym">Pinctada martensii</name>
    <dbReference type="NCBI Taxonomy" id="66713"/>
    <lineage>
        <taxon>Eukaryota</taxon>
        <taxon>Metazoa</taxon>
        <taxon>Spiralia</taxon>
        <taxon>Lophotrochozoa</taxon>
        <taxon>Mollusca</taxon>
        <taxon>Bivalvia</taxon>
        <taxon>Autobranchia</taxon>
        <taxon>Pteriomorphia</taxon>
        <taxon>Pterioida</taxon>
        <taxon>Pterioidea</taxon>
        <taxon>Pteriidae</taxon>
        <taxon>Pinctada</taxon>
    </lineage>
</organism>
<feature type="domain" description="VPS9" evidence="6">
    <location>
        <begin position="225"/>
        <end position="368"/>
    </location>
</feature>